<dbReference type="Proteomes" id="UP001224890">
    <property type="component" value="Unassembled WGS sequence"/>
</dbReference>
<dbReference type="GeneID" id="85457987"/>
<evidence type="ECO:0000256" key="1">
    <source>
        <dbReference type="SAM" id="MobiDB-lite"/>
    </source>
</evidence>
<accession>A0AAJ0EZP7</accession>
<protein>
    <submittedName>
        <fullName evidence="2">Uncharacterized protein</fullName>
    </submittedName>
</protein>
<organism evidence="2 3">
    <name type="scientific">Colletotrichum godetiae</name>
    <dbReference type="NCBI Taxonomy" id="1209918"/>
    <lineage>
        <taxon>Eukaryota</taxon>
        <taxon>Fungi</taxon>
        <taxon>Dikarya</taxon>
        <taxon>Ascomycota</taxon>
        <taxon>Pezizomycotina</taxon>
        <taxon>Sordariomycetes</taxon>
        <taxon>Hypocreomycetidae</taxon>
        <taxon>Glomerellales</taxon>
        <taxon>Glomerellaceae</taxon>
        <taxon>Colletotrichum</taxon>
        <taxon>Colletotrichum acutatum species complex</taxon>
    </lineage>
</organism>
<evidence type="ECO:0000313" key="2">
    <source>
        <dbReference type="EMBL" id="KAK1700333.1"/>
    </source>
</evidence>
<evidence type="ECO:0000313" key="3">
    <source>
        <dbReference type="Proteomes" id="UP001224890"/>
    </source>
</evidence>
<dbReference type="EMBL" id="JAHMHR010000002">
    <property type="protein sequence ID" value="KAK1700333.1"/>
    <property type="molecule type" value="Genomic_DNA"/>
</dbReference>
<dbReference type="RefSeq" id="XP_060436090.1">
    <property type="nucleotide sequence ID" value="XM_060573461.1"/>
</dbReference>
<gene>
    <name evidence="2" type="ORF">BDP55DRAFT_642544</name>
</gene>
<reference evidence="2" key="1">
    <citation type="submission" date="2021-06" db="EMBL/GenBank/DDBJ databases">
        <title>Comparative genomics, transcriptomics and evolutionary studies reveal genomic signatures of adaptation to plant cell wall in hemibiotrophic fungi.</title>
        <authorList>
            <consortium name="DOE Joint Genome Institute"/>
            <person name="Baroncelli R."/>
            <person name="Diaz J.F."/>
            <person name="Benocci T."/>
            <person name="Peng M."/>
            <person name="Battaglia E."/>
            <person name="Haridas S."/>
            <person name="Andreopoulos W."/>
            <person name="Labutti K."/>
            <person name="Pangilinan J."/>
            <person name="Floch G.L."/>
            <person name="Makela M.R."/>
            <person name="Henrissat B."/>
            <person name="Grigoriev I.V."/>
            <person name="Crouch J.A."/>
            <person name="De Vries R.P."/>
            <person name="Sukno S.A."/>
            <person name="Thon M.R."/>
        </authorList>
    </citation>
    <scope>NUCLEOTIDE SEQUENCE</scope>
    <source>
        <strain evidence="2">CBS 193.32</strain>
    </source>
</reference>
<keyword evidence="3" id="KW-1185">Reference proteome</keyword>
<proteinExistence type="predicted"/>
<dbReference type="AlphaFoldDB" id="A0AAJ0EZP7"/>
<sequence>MAGRGCAICDAASYWRFDTQKDADGVHRSAALVHSLTPNFKSHPIFSFVLGVFRLLRNIGVTLADTCPLPRTLFDLHSRLLCVAAASRCRLLGERGPPFPYLFQSCRRRPKDMRKSAERQRLELHLKVKECLSFSRLERGSKLSSSPSPALVLLTCPHGGPKEKGVRGLDSLRGTPVLFLKSGPLKSSSFESLRRGRGTKNREKHQFLLRGNLVKPLPHTKVFDLSQTFQELQRWLVGSKEKRDSRQTRGRGGGSRLSQIR</sequence>
<comment type="caution">
    <text evidence="2">The sequence shown here is derived from an EMBL/GenBank/DDBJ whole genome shotgun (WGS) entry which is preliminary data.</text>
</comment>
<name>A0AAJ0EZP7_9PEZI</name>
<feature type="region of interest" description="Disordered" evidence="1">
    <location>
        <begin position="240"/>
        <end position="261"/>
    </location>
</feature>